<dbReference type="InterPro" id="IPR003593">
    <property type="entry name" value="AAA+_ATPase"/>
</dbReference>
<dbReference type="SUPFAM" id="SSF52540">
    <property type="entry name" value="P-loop containing nucleoside triphosphate hydrolases"/>
    <property type="match status" value="1"/>
</dbReference>
<dbReference type="Pfam" id="PF18269">
    <property type="entry name" value="T3SS_ATPase_C"/>
    <property type="match status" value="1"/>
</dbReference>
<keyword evidence="4" id="KW-0547">Nucleotide-binding</keyword>
<evidence type="ECO:0000256" key="5">
    <source>
        <dbReference type="ARBA" id="ARBA00022840"/>
    </source>
</evidence>
<dbReference type="InterPro" id="IPR050053">
    <property type="entry name" value="ATPase_alpha/beta_chains"/>
</dbReference>
<dbReference type="InterPro" id="IPR027417">
    <property type="entry name" value="P-loop_NTPase"/>
</dbReference>
<dbReference type="InterPro" id="IPR000194">
    <property type="entry name" value="ATPase_F1/V1/A1_a/bsu_nucl-bd"/>
</dbReference>
<keyword evidence="6" id="KW-0653">Protein transport</keyword>
<dbReference type="PROSITE" id="PS00152">
    <property type="entry name" value="ATPASE_ALPHA_BETA"/>
    <property type="match status" value="1"/>
</dbReference>
<dbReference type="NCBIfam" id="TIGR01026">
    <property type="entry name" value="fliI_yscN"/>
    <property type="match status" value="1"/>
</dbReference>
<evidence type="ECO:0000313" key="11">
    <source>
        <dbReference type="Proteomes" id="UP001056201"/>
    </source>
</evidence>
<feature type="domain" description="AAA+ ATPase" evidence="9">
    <location>
        <begin position="176"/>
        <end position="357"/>
    </location>
</feature>
<dbReference type="InterPro" id="IPR040627">
    <property type="entry name" value="T3SS_ATPase_C"/>
</dbReference>
<dbReference type="InterPro" id="IPR005714">
    <property type="entry name" value="ATPase_T3SS_FliI/YscN"/>
</dbReference>
<evidence type="ECO:0000256" key="8">
    <source>
        <dbReference type="ARBA" id="ARBA00034006"/>
    </source>
</evidence>
<comment type="subcellular location">
    <subcellularLocation>
        <location evidence="1">Cytoplasm</location>
    </subcellularLocation>
</comment>
<dbReference type="Gene3D" id="3.40.50.12240">
    <property type="match status" value="1"/>
</dbReference>
<dbReference type="Pfam" id="PF00006">
    <property type="entry name" value="ATP-synt_ab"/>
    <property type="match status" value="1"/>
</dbReference>
<name>A0ABY4S1B6_AQUTE</name>
<protein>
    <submittedName>
        <fullName evidence="10">FliI/YscN family ATPase</fullName>
    </submittedName>
</protein>
<keyword evidence="3" id="KW-0963">Cytoplasm</keyword>
<accession>A0ABY4S1B6</accession>
<dbReference type="InterPro" id="IPR020003">
    <property type="entry name" value="ATPase_a/bsu_AS"/>
</dbReference>
<dbReference type="Proteomes" id="UP001056201">
    <property type="component" value="Chromosome 1"/>
</dbReference>
<evidence type="ECO:0000259" key="9">
    <source>
        <dbReference type="SMART" id="SM00382"/>
    </source>
</evidence>
<evidence type="ECO:0000256" key="3">
    <source>
        <dbReference type="ARBA" id="ARBA00022490"/>
    </source>
</evidence>
<evidence type="ECO:0000256" key="6">
    <source>
        <dbReference type="ARBA" id="ARBA00022927"/>
    </source>
</evidence>
<keyword evidence="2" id="KW-0813">Transport</keyword>
<keyword evidence="5" id="KW-0067">ATP-binding</keyword>
<dbReference type="PANTHER" id="PTHR15184:SF9">
    <property type="entry name" value="SPI-1 TYPE 3 SECRETION SYSTEM ATPASE"/>
    <property type="match status" value="1"/>
</dbReference>
<proteinExistence type="predicted"/>
<evidence type="ECO:0000256" key="7">
    <source>
        <dbReference type="ARBA" id="ARBA00022967"/>
    </source>
</evidence>
<keyword evidence="7" id="KW-1278">Translocase</keyword>
<sequence>MTGNLSRQVDPVAHGAQAATLLGPAVWQALQHGRPLGQRGRVVQAFGTTLRVSGLQARIGQQCLVWDARGARLPAEVVGLSHGEAILVPLGSLDDVAADAWVEVVSDAPAVPCGSVLLGRVLDAFGQPLDGQPLPAQGLAWRPVQAPAPNPLQRLPVQQVFATGVKAIDAALSIGEGQRVGVFATAGGGKSTLLGMLARQAESDVNVVALIGERGREVREFLDDSLGAAGLARSVVVVATSERPAMERLRAAQAATAIAEGFRAQGARVMLLMDSVTRYARALREIGLSVGEPPVRRGFPPSVFAELPRLFERAGNDAHGSMTAFYTVLAEDEDGSDPVAEEVRSILDGHIVLSRELAQAGHYPAIDVPASASRVFNRVAQPDHQAAALRLRALMAKQAEIRLLLQVGEYQRGADALADEAIARWPDIQALLRQRPDEASAWDETLQQLQQAVG</sequence>
<dbReference type="SMART" id="SM00382">
    <property type="entry name" value="AAA"/>
    <property type="match status" value="1"/>
</dbReference>
<evidence type="ECO:0000313" key="10">
    <source>
        <dbReference type="EMBL" id="URI07208.1"/>
    </source>
</evidence>
<gene>
    <name evidence="10" type="ORF">MW290_00855</name>
</gene>
<evidence type="ECO:0000256" key="4">
    <source>
        <dbReference type="ARBA" id="ARBA00022741"/>
    </source>
</evidence>
<keyword evidence="11" id="KW-1185">Reference proteome</keyword>
<dbReference type="CDD" id="cd01136">
    <property type="entry name" value="ATPase_flagellum-secretory_path_III"/>
    <property type="match status" value="1"/>
</dbReference>
<dbReference type="RefSeq" id="WP_250195473.1">
    <property type="nucleotide sequence ID" value="NZ_CP097635.1"/>
</dbReference>
<reference evidence="10" key="1">
    <citation type="submission" date="2022-05" db="EMBL/GenBank/DDBJ databases">
        <title>An RpoN-dependent PEP-CTERM gene is involved in floc formation of an Aquincola tertiaricarbonis strain.</title>
        <authorList>
            <person name="Qiu D."/>
            <person name="Xia M."/>
        </authorList>
    </citation>
    <scope>NUCLEOTIDE SEQUENCE</scope>
    <source>
        <strain evidence="10">RN12</strain>
    </source>
</reference>
<dbReference type="PANTHER" id="PTHR15184">
    <property type="entry name" value="ATP SYNTHASE"/>
    <property type="match status" value="1"/>
</dbReference>
<evidence type="ECO:0000256" key="2">
    <source>
        <dbReference type="ARBA" id="ARBA00022448"/>
    </source>
</evidence>
<evidence type="ECO:0000256" key="1">
    <source>
        <dbReference type="ARBA" id="ARBA00004496"/>
    </source>
</evidence>
<organism evidence="10 11">
    <name type="scientific">Aquincola tertiaricarbonis</name>
    <dbReference type="NCBI Taxonomy" id="391953"/>
    <lineage>
        <taxon>Bacteria</taxon>
        <taxon>Pseudomonadati</taxon>
        <taxon>Pseudomonadota</taxon>
        <taxon>Betaproteobacteria</taxon>
        <taxon>Burkholderiales</taxon>
        <taxon>Sphaerotilaceae</taxon>
        <taxon>Aquincola</taxon>
    </lineage>
</organism>
<comment type="catalytic activity">
    <reaction evidence="8">
        <text>ATP + H2O + cellular proteinSide 1 = ADP + phosphate + cellular proteinSide 2.</text>
        <dbReference type="EC" id="7.4.2.8"/>
    </reaction>
</comment>
<dbReference type="EMBL" id="CP097635">
    <property type="protein sequence ID" value="URI07208.1"/>
    <property type="molecule type" value="Genomic_DNA"/>
</dbReference>